<dbReference type="Pfam" id="PF00365">
    <property type="entry name" value="PFK"/>
    <property type="match status" value="1"/>
</dbReference>
<dbReference type="InterPro" id="IPR000023">
    <property type="entry name" value="Phosphofructokinase_dom"/>
</dbReference>
<evidence type="ECO:0000256" key="2">
    <source>
        <dbReference type="ARBA" id="ARBA00022679"/>
    </source>
</evidence>
<dbReference type="STRING" id="33097.A0A150FYA4"/>
<dbReference type="InterPro" id="IPR050929">
    <property type="entry name" value="PFKA"/>
</dbReference>
<gene>
    <name evidence="8" type="ORF">GPECTOR_132g591</name>
</gene>
<dbReference type="EMBL" id="LSYV01000132">
    <property type="protein sequence ID" value="KXZ42579.1"/>
    <property type="molecule type" value="Genomic_DNA"/>
</dbReference>
<feature type="region of interest" description="Disordered" evidence="6">
    <location>
        <begin position="486"/>
        <end position="511"/>
    </location>
</feature>
<feature type="region of interest" description="Disordered" evidence="6">
    <location>
        <begin position="525"/>
        <end position="545"/>
    </location>
</feature>
<dbReference type="GO" id="GO:0003872">
    <property type="term" value="F:6-phosphofructokinase activity"/>
    <property type="evidence" value="ECO:0007669"/>
    <property type="project" value="InterPro"/>
</dbReference>
<protein>
    <recommendedName>
        <fullName evidence="7">Phosphofructokinase domain-containing protein</fullName>
    </recommendedName>
</protein>
<feature type="compositionally biased region" description="Pro residues" evidence="6">
    <location>
        <begin position="636"/>
        <end position="648"/>
    </location>
</feature>
<dbReference type="GO" id="GO:0046872">
    <property type="term" value="F:metal ion binding"/>
    <property type="evidence" value="ECO:0007669"/>
    <property type="project" value="UniProtKB-KW"/>
</dbReference>
<evidence type="ECO:0000313" key="8">
    <source>
        <dbReference type="EMBL" id="KXZ42579.1"/>
    </source>
</evidence>
<dbReference type="PANTHER" id="PTHR45770">
    <property type="entry name" value="ATP-DEPENDENT 6-PHOSPHOFRUCTOKINASE 1"/>
    <property type="match status" value="1"/>
</dbReference>
<dbReference type="InterPro" id="IPR022953">
    <property type="entry name" value="ATP_PFK"/>
</dbReference>
<comment type="caution">
    <text evidence="8">The sequence shown here is derived from an EMBL/GenBank/DDBJ whole genome shotgun (WGS) entry which is preliminary data.</text>
</comment>
<evidence type="ECO:0000256" key="3">
    <source>
        <dbReference type="ARBA" id="ARBA00022723"/>
    </source>
</evidence>
<evidence type="ECO:0000256" key="1">
    <source>
        <dbReference type="ARBA" id="ARBA00001946"/>
    </source>
</evidence>
<dbReference type="SUPFAM" id="SSF53784">
    <property type="entry name" value="Phosphofructokinase"/>
    <property type="match status" value="1"/>
</dbReference>
<dbReference type="Gene3D" id="3.40.50.450">
    <property type="match status" value="1"/>
</dbReference>
<evidence type="ECO:0000313" key="9">
    <source>
        <dbReference type="Proteomes" id="UP000075714"/>
    </source>
</evidence>
<feature type="compositionally biased region" description="Low complexity" evidence="6">
    <location>
        <begin position="697"/>
        <end position="711"/>
    </location>
</feature>
<evidence type="ECO:0000256" key="4">
    <source>
        <dbReference type="ARBA" id="ARBA00022777"/>
    </source>
</evidence>
<sequence length="769" mass="75845">MCVDLPESGILDMEAGGPGPEAAGVPLVWPVSRPTPPADGRDGSADARGGGGTWHGIVSLRPEADQSSPPDQGVSAAASRMPAAQAAAAAAAANAAAVAAARAYHGAGGGEFTGFGDGGGWGGGGWGGGAAAPAEVREPMNASRHSHNVSTVADRVCVSLPSWCMRAGPRKQIFYDPTRVNAAIVTCGHICPGVNDVVQGIVHRLTDYGVPEGQVLGICDGFKGFDPRHPAKPRPLTRAAMEGAHLRGGSLLGTSKSWADIDHVVHKIEMWEVNMLFVVGGDGGLRAAQLLSEQCRVCGLPCCVVGVPKSIENDILLVDRTFGFETAVQEVQRPLLAAKVEASSIRGGIGLVKVMGRHSGFLAMQASLASGVVDVCLIPEVSFTMDGPHGLLAYVGKVLERKAPRRVDPWGNAWNRLRADTGQPSFHPPPALGRIAPPSSASESDTNNDGNLADTADGVRRAASANSSASSVSGATAASLVSSSISSTSTSTSLDPQGADAAPRGGFGEVTSAAPSTAALDADIMTSPDAEPFGPSPVTKTTAGGAGVDSAGVGGGFLSNEAAAAVVGTAPGVAPAGTVTPGALPPLNLEVQPETAELPWPSPPLPGGAAAGAAAEAADAAVAASPLEGLPGSTLQPPPQQQLPPPSAAAPAGNILPFTADSGGGGEVRSGAGADKDEATEVGDGQRGGNGGGAAGSAGAFGALGAVLRGVVTGGGSPAPAVAPQGPAAEGGNGVSAPPAGQAPHRRHRPGRHGGGGSRADAAGGNSSE</sequence>
<feature type="region of interest" description="Disordered" evidence="6">
    <location>
        <begin position="593"/>
        <end position="613"/>
    </location>
</feature>
<keyword evidence="3" id="KW-0479">Metal-binding</keyword>
<proteinExistence type="predicted"/>
<keyword evidence="9" id="KW-1185">Reference proteome</keyword>
<reference evidence="9" key="1">
    <citation type="journal article" date="2016" name="Nat. Commun.">
        <title>The Gonium pectorale genome demonstrates co-option of cell cycle regulation during the evolution of multicellularity.</title>
        <authorList>
            <person name="Hanschen E.R."/>
            <person name="Marriage T.N."/>
            <person name="Ferris P.J."/>
            <person name="Hamaji T."/>
            <person name="Toyoda A."/>
            <person name="Fujiyama A."/>
            <person name="Neme R."/>
            <person name="Noguchi H."/>
            <person name="Minakuchi Y."/>
            <person name="Suzuki M."/>
            <person name="Kawai-Toyooka H."/>
            <person name="Smith D.R."/>
            <person name="Sparks H."/>
            <person name="Anderson J."/>
            <person name="Bakaric R."/>
            <person name="Luria V."/>
            <person name="Karger A."/>
            <person name="Kirschner M.W."/>
            <person name="Durand P.M."/>
            <person name="Michod R.E."/>
            <person name="Nozaki H."/>
            <person name="Olson B.J."/>
        </authorList>
    </citation>
    <scope>NUCLEOTIDE SEQUENCE [LARGE SCALE GENOMIC DNA]</scope>
    <source>
        <strain evidence="9">NIES-2863</strain>
    </source>
</reference>
<feature type="compositionally biased region" description="Low complexity" evidence="6">
    <location>
        <begin position="718"/>
        <end position="728"/>
    </location>
</feature>
<keyword evidence="2" id="KW-0808">Transferase</keyword>
<comment type="cofactor">
    <cofactor evidence="1">
        <name>Mg(2+)</name>
        <dbReference type="ChEBI" id="CHEBI:18420"/>
    </cofactor>
</comment>
<feature type="region of interest" description="Disordered" evidence="6">
    <location>
        <begin position="627"/>
        <end position="769"/>
    </location>
</feature>
<dbReference type="AlphaFoldDB" id="A0A150FYA4"/>
<dbReference type="InterPro" id="IPR035966">
    <property type="entry name" value="PKF_sf"/>
</dbReference>
<keyword evidence="4" id="KW-0418">Kinase</keyword>
<feature type="domain" description="Phosphofructokinase" evidence="7">
    <location>
        <begin position="182"/>
        <end position="386"/>
    </location>
</feature>
<organism evidence="8 9">
    <name type="scientific">Gonium pectorale</name>
    <name type="common">Green alga</name>
    <dbReference type="NCBI Taxonomy" id="33097"/>
    <lineage>
        <taxon>Eukaryota</taxon>
        <taxon>Viridiplantae</taxon>
        <taxon>Chlorophyta</taxon>
        <taxon>core chlorophytes</taxon>
        <taxon>Chlorophyceae</taxon>
        <taxon>CS clade</taxon>
        <taxon>Chlamydomonadales</taxon>
        <taxon>Volvocaceae</taxon>
        <taxon>Gonium</taxon>
    </lineage>
</organism>
<name>A0A150FYA4_GONPE</name>
<dbReference type="GO" id="GO:0006002">
    <property type="term" value="P:fructose 6-phosphate metabolic process"/>
    <property type="evidence" value="ECO:0007669"/>
    <property type="project" value="InterPro"/>
</dbReference>
<dbReference type="OrthoDB" id="523723at2759"/>
<feature type="region of interest" description="Disordered" evidence="6">
    <location>
        <begin position="416"/>
        <end position="454"/>
    </location>
</feature>
<feature type="compositionally biased region" description="Polar residues" evidence="6">
    <location>
        <begin position="439"/>
        <end position="450"/>
    </location>
</feature>
<feature type="region of interest" description="Disordered" evidence="6">
    <location>
        <begin position="1"/>
        <end position="79"/>
    </location>
</feature>
<keyword evidence="5" id="KW-0460">Magnesium</keyword>
<evidence type="ECO:0000259" key="7">
    <source>
        <dbReference type="Pfam" id="PF00365"/>
    </source>
</evidence>
<evidence type="ECO:0000256" key="6">
    <source>
        <dbReference type="SAM" id="MobiDB-lite"/>
    </source>
</evidence>
<dbReference type="UniPathway" id="UPA00109">
    <property type="reaction ID" value="UER00182"/>
</dbReference>
<feature type="compositionally biased region" description="Gly residues" evidence="6">
    <location>
        <begin position="685"/>
        <end position="696"/>
    </location>
</feature>
<dbReference type="PRINTS" id="PR00476">
    <property type="entry name" value="PHFRCTKINASE"/>
</dbReference>
<dbReference type="Proteomes" id="UP000075714">
    <property type="component" value="Unassembled WGS sequence"/>
</dbReference>
<feature type="compositionally biased region" description="Low complexity" evidence="6">
    <location>
        <begin position="759"/>
        <end position="769"/>
    </location>
</feature>
<evidence type="ECO:0000256" key="5">
    <source>
        <dbReference type="ARBA" id="ARBA00022842"/>
    </source>
</evidence>
<accession>A0A150FYA4</accession>